<accession>A0A2N8PGG4</accession>
<evidence type="ECO:0008006" key="3">
    <source>
        <dbReference type="Google" id="ProtNLM"/>
    </source>
</evidence>
<gene>
    <name evidence="1" type="ORF">AOB60_03575</name>
</gene>
<dbReference type="AlphaFoldDB" id="A0A2N8PGG4"/>
<evidence type="ECO:0000313" key="2">
    <source>
        <dbReference type="Proteomes" id="UP000236047"/>
    </source>
</evidence>
<protein>
    <recommendedName>
        <fullName evidence="3">BioF2-like acetyltransferase domain-containing protein</fullName>
    </recommendedName>
</protein>
<evidence type="ECO:0000313" key="1">
    <source>
        <dbReference type="EMBL" id="PNE40112.1"/>
    </source>
</evidence>
<dbReference type="SUPFAM" id="SSF55729">
    <property type="entry name" value="Acyl-CoA N-acyltransferases (Nat)"/>
    <property type="match status" value="1"/>
</dbReference>
<name>A0A2N8PGG4_STRNR</name>
<dbReference type="RefSeq" id="WP_073443803.1">
    <property type="nucleotide sequence ID" value="NZ_LJSN01000002.1"/>
</dbReference>
<dbReference type="EMBL" id="LJSN01000002">
    <property type="protein sequence ID" value="PNE40112.1"/>
    <property type="molecule type" value="Genomic_DNA"/>
</dbReference>
<dbReference type="Proteomes" id="UP000236047">
    <property type="component" value="Unassembled WGS sequence"/>
</dbReference>
<dbReference type="Pfam" id="PF04339">
    <property type="entry name" value="FemAB_like"/>
    <property type="match status" value="1"/>
</dbReference>
<proteinExistence type="predicted"/>
<organism evidence="1 2">
    <name type="scientific">Streptomyces noursei</name>
    <name type="common">Streptomyces albulus</name>
    <dbReference type="NCBI Taxonomy" id="1971"/>
    <lineage>
        <taxon>Bacteria</taxon>
        <taxon>Bacillati</taxon>
        <taxon>Actinomycetota</taxon>
        <taxon>Actinomycetes</taxon>
        <taxon>Kitasatosporales</taxon>
        <taxon>Streptomycetaceae</taxon>
        <taxon>Streptomyces</taxon>
    </lineage>
</organism>
<sequence>MHTTKTTIRLPEGVHAVERTADLPRESWDALVGPYDAFLTCRWLDVVEATAGVPMTYLWRERAGRPVAALATAVATTSVPWALGRPDVVLRNSAKDGLPDAAELLAGLAGDPSAVLMPALVAGGRHVGSTRVLQAPEATGEDIEALVRAAEALATDAGLASAAFLYLDEQDTELTRILDSRGYRSCTTGHYSVLQVPPEGFESYLAALPRKRRSSVSAERRRIREAGLRVDAEPLATADLPRLAELESALLAKYAIDIRPDELLPLMHQVRDYFGDDAFVMVAHADGGIRGFAMILRHGDQWYTRQTGYDYAYQARTGLPVYFEVLYYRLLEEAAAAGVRTLHYGLGSVQAKRSRGCTTTRQRCHLLPL</sequence>
<keyword evidence="2" id="KW-1185">Reference proteome</keyword>
<reference evidence="2" key="1">
    <citation type="submission" date="2015-09" db="EMBL/GenBank/DDBJ databases">
        <authorList>
            <person name="Graham D.E."/>
            <person name="Mahan K.M."/>
            <person name="Klingeman D.M."/>
            <person name="Fida T."/>
            <person name="Giannone R.J."/>
            <person name="Hettich R.L."/>
            <person name="Parry R.J."/>
            <person name="Spain J.C."/>
        </authorList>
    </citation>
    <scope>NUCLEOTIDE SEQUENCE [LARGE SCALE GENOMIC DNA]</scope>
    <source>
        <strain evidence="2">JCM 4701</strain>
    </source>
</reference>
<dbReference type="InterPro" id="IPR007434">
    <property type="entry name" value="FemAB-like"/>
</dbReference>
<comment type="caution">
    <text evidence="1">The sequence shown here is derived from an EMBL/GenBank/DDBJ whole genome shotgun (WGS) entry which is preliminary data.</text>
</comment>
<dbReference type="InterPro" id="IPR016181">
    <property type="entry name" value="Acyl_CoA_acyltransferase"/>
</dbReference>
<dbReference type="Gene3D" id="3.40.630.30">
    <property type="match status" value="1"/>
</dbReference>